<proteinExistence type="predicted"/>
<dbReference type="GO" id="GO:0008960">
    <property type="term" value="F:phosphatidylglycerol-membrane-oligosaccharide glycerophosphotransferase activity"/>
    <property type="evidence" value="ECO:0007669"/>
    <property type="project" value="UniProtKB-EC"/>
</dbReference>
<sequence length="629" mass="72211">MSTAKKLLRYYLLIIAIFTLGRVILFGLYFDRFSDSGVNYWLSFFYGLKMDTIVASMLLVIPLIVISFSPKNFSKISNLFLRLYFVSILSFLIYIENATFPFFAQYDVRPNFKFVEYLEYPVEVFNMIIADYKLALLIAFIMIGIFVWYFLKITKESFITLLEIPLKKRAIWFLPIAILLFIGIRSSFGHRPANISDAMYSTNRIVNEVTKNSLYSIGYAIYANKMYATKAIKLYGKMSIDEAIKRVQNRLGIKGNDFNSSSIFRRLEKTHFPTQKKKNLVIFLQESLGYQFVTPQITPQLLKLKKEGLWFDQTYSNGTRSVRGIAGTTAGFLAVPGKGVVKRTKSQQDFFTFSSLLKPLGYHTMFLYGGEARFDNMRSWFLGNGFDEVIEQKDYENPVFVATWGVSDEDLVAKANSRFSALYKEGKPFASIMFSSSNHSPFDIPKGRIEEIKKGKKCVKNAVKYADFAIGKFFNEAKKLPYYQDTIFVIVADHNVRVYGDDIVPVNMFHIPALILGAGVKVENYKKLTSQPDILATAIDYLGKDLSYPILGQSIYSNNKQEINLMQFNENYALRVGDDVAVVRPNKPAKTFKYIDEHLQVSMHNSELEKDALAFVITLNYLYNKQLYR</sequence>
<feature type="transmembrane region" description="Helical" evidence="6">
    <location>
        <begin position="124"/>
        <end position="151"/>
    </location>
</feature>
<reference evidence="8" key="1">
    <citation type="submission" date="2016-10" db="EMBL/GenBank/DDBJ databases">
        <authorList>
            <person name="de Groot N.N."/>
        </authorList>
    </citation>
    <scope>NUCLEOTIDE SEQUENCE</scope>
</reference>
<evidence type="ECO:0000256" key="4">
    <source>
        <dbReference type="ARBA" id="ARBA00022989"/>
    </source>
</evidence>
<evidence type="ECO:0000256" key="5">
    <source>
        <dbReference type="ARBA" id="ARBA00023136"/>
    </source>
</evidence>
<evidence type="ECO:0000256" key="2">
    <source>
        <dbReference type="ARBA" id="ARBA00022475"/>
    </source>
</evidence>
<feature type="transmembrane region" description="Helical" evidence="6">
    <location>
        <begin position="7"/>
        <end position="30"/>
    </location>
</feature>
<feature type="transmembrane region" description="Helical" evidence="6">
    <location>
        <begin position="50"/>
        <end position="69"/>
    </location>
</feature>
<keyword evidence="3 6" id="KW-0812">Transmembrane</keyword>
<comment type="subcellular location">
    <subcellularLocation>
        <location evidence="1">Cell membrane</location>
        <topology evidence="1">Multi-pass membrane protein</topology>
    </subcellularLocation>
</comment>
<dbReference type="CDD" id="cd16015">
    <property type="entry name" value="LTA_synthase"/>
    <property type="match status" value="1"/>
</dbReference>
<keyword evidence="5 6" id="KW-0472">Membrane</keyword>
<dbReference type="SUPFAM" id="SSF53649">
    <property type="entry name" value="Alkaline phosphatase-like"/>
    <property type="match status" value="1"/>
</dbReference>
<feature type="transmembrane region" description="Helical" evidence="6">
    <location>
        <begin position="81"/>
        <end position="104"/>
    </location>
</feature>
<dbReference type="InterPro" id="IPR012160">
    <property type="entry name" value="LtaS-like"/>
</dbReference>
<dbReference type="EMBL" id="FPHE01000088">
    <property type="protein sequence ID" value="SFV59103.1"/>
    <property type="molecule type" value="Genomic_DNA"/>
</dbReference>
<dbReference type="InterPro" id="IPR017850">
    <property type="entry name" value="Alkaline_phosphatase_core_sf"/>
</dbReference>
<gene>
    <name evidence="8" type="ORF">MNB_SV-12-1279</name>
</gene>
<evidence type="ECO:0000259" key="7">
    <source>
        <dbReference type="Pfam" id="PF00884"/>
    </source>
</evidence>
<evidence type="ECO:0000256" key="1">
    <source>
        <dbReference type="ARBA" id="ARBA00004651"/>
    </source>
</evidence>
<dbReference type="EC" id="2.7.8.20" evidence="8"/>
<keyword evidence="2" id="KW-1003">Cell membrane</keyword>
<accession>A0A1W1C030</accession>
<dbReference type="InterPro" id="IPR000917">
    <property type="entry name" value="Sulfatase_N"/>
</dbReference>
<dbReference type="InterPro" id="IPR050448">
    <property type="entry name" value="OpgB/LTA_synthase_biosynth"/>
</dbReference>
<feature type="domain" description="Sulfatase N-terminal" evidence="7">
    <location>
        <begin position="279"/>
        <end position="543"/>
    </location>
</feature>
<feature type="transmembrane region" description="Helical" evidence="6">
    <location>
        <begin position="171"/>
        <end position="188"/>
    </location>
</feature>
<organism evidence="8">
    <name type="scientific">hydrothermal vent metagenome</name>
    <dbReference type="NCBI Taxonomy" id="652676"/>
    <lineage>
        <taxon>unclassified sequences</taxon>
        <taxon>metagenomes</taxon>
        <taxon>ecological metagenomes</taxon>
    </lineage>
</organism>
<name>A0A1W1C030_9ZZZZ</name>
<keyword evidence="8" id="KW-0808">Transferase</keyword>
<evidence type="ECO:0000256" key="6">
    <source>
        <dbReference type="SAM" id="Phobius"/>
    </source>
</evidence>
<dbReference type="Pfam" id="PF00884">
    <property type="entry name" value="Sulfatase"/>
    <property type="match status" value="1"/>
</dbReference>
<evidence type="ECO:0000313" key="8">
    <source>
        <dbReference type="EMBL" id="SFV59103.1"/>
    </source>
</evidence>
<dbReference type="Gene3D" id="3.30.1120.80">
    <property type="match status" value="1"/>
</dbReference>
<protein>
    <submittedName>
        <fullName evidence="8">Phosphoglycerol transferase I</fullName>
        <ecNumber evidence="8">2.7.8.20</ecNumber>
    </submittedName>
</protein>
<dbReference type="PANTHER" id="PTHR47371:SF3">
    <property type="entry name" value="PHOSPHOGLYCEROL TRANSFERASE I"/>
    <property type="match status" value="1"/>
</dbReference>
<dbReference type="AlphaFoldDB" id="A0A1W1C030"/>
<dbReference type="PANTHER" id="PTHR47371">
    <property type="entry name" value="LIPOTEICHOIC ACID SYNTHASE"/>
    <property type="match status" value="1"/>
</dbReference>
<dbReference type="PIRSF" id="PIRSF005091">
    <property type="entry name" value="Mmb_sulf_HI1246"/>
    <property type="match status" value="1"/>
</dbReference>
<evidence type="ECO:0000256" key="3">
    <source>
        <dbReference type="ARBA" id="ARBA00022692"/>
    </source>
</evidence>
<dbReference type="GO" id="GO:0005886">
    <property type="term" value="C:plasma membrane"/>
    <property type="evidence" value="ECO:0007669"/>
    <property type="project" value="UniProtKB-SubCell"/>
</dbReference>
<keyword evidence="4 6" id="KW-1133">Transmembrane helix</keyword>
<dbReference type="Gene3D" id="3.40.720.10">
    <property type="entry name" value="Alkaline Phosphatase, subunit A"/>
    <property type="match status" value="1"/>
</dbReference>